<evidence type="ECO:0000313" key="1">
    <source>
        <dbReference type="EMBL" id="KAI5338764.1"/>
    </source>
</evidence>
<name>A0AAD4WA28_PRUDU</name>
<keyword evidence="2" id="KW-1185">Reference proteome</keyword>
<organism evidence="1 2">
    <name type="scientific">Prunus dulcis</name>
    <name type="common">Almond</name>
    <name type="synonym">Amygdalus dulcis</name>
    <dbReference type="NCBI Taxonomy" id="3755"/>
    <lineage>
        <taxon>Eukaryota</taxon>
        <taxon>Viridiplantae</taxon>
        <taxon>Streptophyta</taxon>
        <taxon>Embryophyta</taxon>
        <taxon>Tracheophyta</taxon>
        <taxon>Spermatophyta</taxon>
        <taxon>Magnoliopsida</taxon>
        <taxon>eudicotyledons</taxon>
        <taxon>Gunneridae</taxon>
        <taxon>Pentapetalae</taxon>
        <taxon>rosids</taxon>
        <taxon>fabids</taxon>
        <taxon>Rosales</taxon>
        <taxon>Rosaceae</taxon>
        <taxon>Amygdaloideae</taxon>
        <taxon>Amygdaleae</taxon>
        <taxon>Prunus</taxon>
    </lineage>
</organism>
<accession>A0AAD4WA28</accession>
<dbReference type="EMBL" id="JAJFAZ020000003">
    <property type="protein sequence ID" value="KAI5338764.1"/>
    <property type="molecule type" value="Genomic_DNA"/>
</dbReference>
<evidence type="ECO:0000313" key="2">
    <source>
        <dbReference type="Proteomes" id="UP001054821"/>
    </source>
</evidence>
<dbReference type="Proteomes" id="UP001054821">
    <property type="component" value="Chromosome 3"/>
</dbReference>
<gene>
    <name evidence="1" type="ORF">L3X38_018036</name>
</gene>
<protein>
    <submittedName>
        <fullName evidence="1">Uncharacterized protein</fullName>
    </submittedName>
</protein>
<sequence>MGSIALQMEIGDLYSDALFHVIDADTSYNVLLGHPRLHTYDVVPSTLHPCFKYLVDGEVRSVSADMDPFRGEEPSKVDKEKRVTVETGEAQKVEVPKPSKVIRVKLKPRGTSFSKVEEIPTAKAPKPKIIVKTSKNEPSEKETSSLKQTMESMMTASYIRPLHKINQSIPGDSLVISTTFDKNNGPSKRIITHKKESLPETTSAPLKIKLTGCKAKKSNVGLIVQNESDVLKVSLRRPHSEASESDRLTNMEQAMFREDEVNIRPLLISVFKR</sequence>
<dbReference type="AlphaFoldDB" id="A0AAD4WA28"/>
<reference evidence="1 2" key="1">
    <citation type="journal article" date="2022" name="G3 (Bethesda)">
        <title>Whole-genome sequence and methylome profiling of the almond [Prunus dulcis (Mill.) D.A. Webb] cultivar 'Nonpareil'.</title>
        <authorList>
            <person name="D'Amico-Willman K.M."/>
            <person name="Ouma W.Z."/>
            <person name="Meulia T."/>
            <person name="Sideli G.M."/>
            <person name="Gradziel T.M."/>
            <person name="Fresnedo-Ramirez J."/>
        </authorList>
    </citation>
    <scope>NUCLEOTIDE SEQUENCE [LARGE SCALE GENOMIC DNA]</scope>
    <source>
        <strain evidence="1">Clone GOH B32 T37-40</strain>
    </source>
</reference>
<dbReference type="PANTHER" id="PTHR33240">
    <property type="entry name" value="OS08G0508500 PROTEIN"/>
    <property type="match status" value="1"/>
</dbReference>
<comment type="caution">
    <text evidence="1">The sequence shown here is derived from an EMBL/GenBank/DDBJ whole genome shotgun (WGS) entry which is preliminary data.</text>
</comment>
<dbReference type="PANTHER" id="PTHR33240:SF15">
    <property type="entry name" value="GAG-PRO-LIKE PROTEIN"/>
    <property type="match status" value="1"/>
</dbReference>
<proteinExistence type="predicted"/>